<dbReference type="PANTHER" id="PTHR30481">
    <property type="entry name" value="DNA ADENINE METHYLASE"/>
    <property type="match status" value="1"/>
</dbReference>
<evidence type="ECO:0000256" key="2">
    <source>
        <dbReference type="ARBA" id="ARBA00011900"/>
    </source>
</evidence>
<feature type="binding site" evidence="7">
    <location>
        <position position="173"/>
    </location>
    <ligand>
        <name>S-adenosyl-L-methionine</name>
        <dbReference type="ChEBI" id="CHEBI:59789"/>
    </ligand>
</feature>
<dbReference type="PRINTS" id="PR00505">
    <property type="entry name" value="D12N6MTFRASE"/>
</dbReference>
<reference evidence="8 9" key="1">
    <citation type="submission" date="2018-08" db="EMBL/GenBank/DDBJ databases">
        <title>A genome reference for cultivated species of the human gut microbiota.</title>
        <authorList>
            <person name="Zou Y."/>
            <person name="Xue W."/>
            <person name="Luo G."/>
        </authorList>
    </citation>
    <scope>NUCLEOTIDE SEQUENCE [LARGE SCALE GENOMIC DNA]</scope>
    <source>
        <strain evidence="8 9">AF26-4BH</strain>
    </source>
</reference>
<feature type="binding site" evidence="7">
    <location>
        <position position="11"/>
    </location>
    <ligand>
        <name>S-adenosyl-L-methionine</name>
        <dbReference type="ChEBI" id="CHEBI:59789"/>
    </ligand>
</feature>
<keyword evidence="4" id="KW-0808">Transferase</keyword>
<keyword evidence="5" id="KW-0949">S-adenosyl-L-methionine</keyword>
<feature type="binding site" evidence="7">
    <location>
        <position position="7"/>
    </location>
    <ligand>
        <name>S-adenosyl-L-methionine</name>
        <dbReference type="ChEBI" id="CHEBI:59789"/>
    </ligand>
</feature>
<dbReference type="Gene3D" id="1.10.1020.10">
    <property type="entry name" value="Adenine-specific Methyltransferase, Domain 2"/>
    <property type="match status" value="1"/>
</dbReference>
<evidence type="ECO:0000256" key="4">
    <source>
        <dbReference type="ARBA" id="ARBA00022679"/>
    </source>
</evidence>
<dbReference type="Pfam" id="PF02086">
    <property type="entry name" value="MethyltransfD12"/>
    <property type="match status" value="1"/>
</dbReference>
<keyword evidence="3 8" id="KW-0489">Methyltransferase</keyword>
<dbReference type="GO" id="GO:1904047">
    <property type="term" value="F:S-adenosyl-L-methionine binding"/>
    <property type="evidence" value="ECO:0007669"/>
    <property type="project" value="TreeGrafter"/>
</dbReference>
<proteinExistence type="inferred from homology"/>
<evidence type="ECO:0000256" key="6">
    <source>
        <dbReference type="ARBA" id="ARBA00047942"/>
    </source>
</evidence>
<dbReference type="GO" id="GO:0006298">
    <property type="term" value="P:mismatch repair"/>
    <property type="evidence" value="ECO:0007669"/>
    <property type="project" value="TreeGrafter"/>
</dbReference>
<protein>
    <recommendedName>
        <fullName evidence="2">site-specific DNA-methyltransferase (adenine-specific)</fullName>
        <ecNumber evidence="2">2.1.1.72</ecNumber>
    </recommendedName>
</protein>
<dbReference type="Proteomes" id="UP000261166">
    <property type="component" value="Unassembled WGS sequence"/>
</dbReference>
<comment type="similarity">
    <text evidence="1">Belongs to the N(4)/N(6)-methyltransferase family.</text>
</comment>
<name>A0A3E3IEN6_9FIRM</name>
<gene>
    <name evidence="8" type="ORF">DWY69_26120</name>
</gene>
<comment type="caution">
    <text evidence="8">The sequence shown here is derived from an EMBL/GenBank/DDBJ whole genome shotgun (WGS) entry which is preliminary data.</text>
</comment>
<dbReference type="EC" id="2.1.1.72" evidence="2"/>
<dbReference type="OrthoDB" id="9805629at2"/>
<dbReference type="RefSeq" id="WP_025489448.1">
    <property type="nucleotide sequence ID" value="NZ_JBKVAZ010000010.1"/>
</dbReference>
<organism evidence="8 9">
    <name type="scientific">Eisenbergiella massiliensis</name>
    <dbReference type="NCBI Taxonomy" id="1720294"/>
    <lineage>
        <taxon>Bacteria</taxon>
        <taxon>Bacillati</taxon>
        <taxon>Bacillota</taxon>
        <taxon>Clostridia</taxon>
        <taxon>Lachnospirales</taxon>
        <taxon>Lachnospiraceae</taxon>
        <taxon>Eisenbergiella</taxon>
    </lineage>
</organism>
<dbReference type="GO" id="GO:0032259">
    <property type="term" value="P:methylation"/>
    <property type="evidence" value="ECO:0007669"/>
    <property type="project" value="UniProtKB-KW"/>
</dbReference>
<evidence type="ECO:0000256" key="5">
    <source>
        <dbReference type="ARBA" id="ARBA00022691"/>
    </source>
</evidence>
<dbReference type="GO" id="GO:0043565">
    <property type="term" value="F:sequence-specific DNA binding"/>
    <property type="evidence" value="ECO:0007669"/>
    <property type="project" value="TreeGrafter"/>
</dbReference>
<dbReference type="PIRSF" id="PIRSF000398">
    <property type="entry name" value="M_m6A_EcoRV"/>
    <property type="match status" value="1"/>
</dbReference>
<evidence type="ECO:0000313" key="9">
    <source>
        <dbReference type="Proteomes" id="UP000261166"/>
    </source>
</evidence>
<dbReference type="InterPro" id="IPR023095">
    <property type="entry name" value="Ade_MeTrfase_dom_2"/>
</dbReference>
<evidence type="ECO:0000256" key="7">
    <source>
        <dbReference type="PIRSR" id="PIRSR000398-1"/>
    </source>
</evidence>
<dbReference type="EMBL" id="QVLU01000035">
    <property type="protein sequence ID" value="RGE65513.1"/>
    <property type="molecule type" value="Genomic_DNA"/>
</dbReference>
<evidence type="ECO:0000256" key="1">
    <source>
        <dbReference type="ARBA" id="ARBA00006594"/>
    </source>
</evidence>
<comment type="catalytic activity">
    <reaction evidence="6">
        <text>a 2'-deoxyadenosine in DNA + S-adenosyl-L-methionine = an N(6)-methyl-2'-deoxyadenosine in DNA + S-adenosyl-L-homocysteine + H(+)</text>
        <dbReference type="Rhea" id="RHEA:15197"/>
        <dbReference type="Rhea" id="RHEA-COMP:12418"/>
        <dbReference type="Rhea" id="RHEA-COMP:12419"/>
        <dbReference type="ChEBI" id="CHEBI:15378"/>
        <dbReference type="ChEBI" id="CHEBI:57856"/>
        <dbReference type="ChEBI" id="CHEBI:59789"/>
        <dbReference type="ChEBI" id="CHEBI:90615"/>
        <dbReference type="ChEBI" id="CHEBI:90616"/>
        <dbReference type="EC" id="2.1.1.72"/>
    </reaction>
</comment>
<evidence type="ECO:0000256" key="3">
    <source>
        <dbReference type="ARBA" id="ARBA00022603"/>
    </source>
</evidence>
<dbReference type="InterPro" id="IPR012263">
    <property type="entry name" value="M_m6A_EcoRV"/>
</dbReference>
<evidence type="ECO:0000313" key="8">
    <source>
        <dbReference type="EMBL" id="RGE65513.1"/>
    </source>
</evidence>
<dbReference type="AlphaFoldDB" id="A0A3E3IEN6"/>
<dbReference type="InterPro" id="IPR012327">
    <property type="entry name" value="MeTrfase_D12"/>
</dbReference>
<dbReference type="SUPFAM" id="SSF53335">
    <property type="entry name" value="S-adenosyl-L-methionine-dependent methyltransferases"/>
    <property type="match status" value="1"/>
</dbReference>
<accession>A0A3E3IEN6</accession>
<dbReference type="InterPro" id="IPR029063">
    <property type="entry name" value="SAM-dependent_MTases_sf"/>
</dbReference>
<dbReference type="PANTHER" id="PTHR30481:SF4">
    <property type="entry name" value="SITE-SPECIFIC DNA-METHYLTRANSFERASE (ADENINE-SPECIFIC)"/>
    <property type="match status" value="1"/>
</dbReference>
<sequence length="251" mass="29831">MDSFISWIGGKKLLRKAILNEFPQKNDIGRYIEVFGGAGWLLFARDSHAPMEVFNDVNSNLINLYRCVKYHPETLQKEIEWNLISREQFYEKREKIVFQGETDIQRAADYFLLIKNSFGADCRSFGLKNKDLLKATDFLTQVSIRLRKTVIENIDFERLIKVYDRDNALFYADPPYFEAEKYYPDRFNIEDHSRLKNVLGNIKGKFILSYNDCKQIRDLYHNYNIISVERQNNLKAKCRSEKYNELIIKNY</sequence>
<dbReference type="GO" id="GO:0009007">
    <property type="term" value="F:site-specific DNA-methyltransferase (adenine-specific) activity"/>
    <property type="evidence" value="ECO:0007669"/>
    <property type="project" value="UniProtKB-EC"/>
</dbReference>
<feature type="binding site" evidence="7">
    <location>
        <position position="56"/>
    </location>
    <ligand>
        <name>S-adenosyl-L-methionine</name>
        <dbReference type="ChEBI" id="CHEBI:59789"/>
    </ligand>
</feature>
<dbReference type="Gene3D" id="3.40.50.150">
    <property type="entry name" value="Vaccinia Virus protein VP39"/>
    <property type="match status" value="1"/>
</dbReference>
<dbReference type="GO" id="GO:0009307">
    <property type="term" value="P:DNA restriction-modification system"/>
    <property type="evidence" value="ECO:0007669"/>
    <property type="project" value="InterPro"/>
</dbReference>